<proteinExistence type="predicted"/>
<dbReference type="Proteomes" id="UP000827284">
    <property type="component" value="Unassembled WGS sequence"/>
</dbReference>
<dbReference type="OrthoDB" id="2447315at2759"/>
<feature type="domain" description="Integrase catalytic" evidence="1">
    <location>
        <begin position="1"/>
        <end position="125"/>
    </location>
</feature>
<dbReference type="PROSITE" id="PS50994">
    <property type="entry name" value="INTEGRASE"/>
    <property type="match status" value="1"/>
</dbReference>
<reference evidence="2" key="1">
    <citation type="submission" date="2021-11" db="EMBL/GenBank/DDBJ databases">
        <authorList>
            <person name="Herlambang A."/>
            <person name="Guo Y."/>
            <person name="Takashima Y."/>
            <person name="Nishizawa T."/>
        </authorList>
    </citation>
    <scope>NUCLEOTIDE SEQUENCE</scope>
    <source>
        <strain evidence="2">E1425</strain>
    </source>
</reference>
<gene>
    <name evidence="2" type="ORF">EMPS_07368</name>
</gene>
<dbReference type="PANTHER" id="PTHR35046">
    <property type="entry name" value="ZINC KNUCKLE (CCHC-TYPE) FAMILY PROTEIN"/>
    <property type="match status" value="1"/>
</dbReference>
<organism evidence="2 3">
    <name type="scientific">Entomortierella parvispora</name>
    <dbReference type="NCBI Taxonomy" id="205924"/>
    <lineage>
        <taxon>Eukaryota</taxon>
        <taxon>Fungi</taxon>
        <taxon>Fungi incertae sedis</taxon>
        <taxon>Mucoromycota</taxon>
        <taxon>Mortierellomycotina</taxon>
        <taxon>Mortierellomycetes</taxon>
        <taxon>Mortierellales</taxon>
        <taxon>Mortierellaceae</taxon>
        <taxon>Entomortierella</taxon>
    </lineage>
</organism>
<keyword evidence="3" id="KW-1185">Reference proteome</keyword>
<dbReference type="InterPro" id="IPR001584">
    <property type="entry name" value="Integrase_cat-core"/>
</dbReference>
<evidence type="ECO:0000313" key="3">
    <source>
        <dbReference type="Proteomes" id="UP000827284"/>
    </source>
</evidence>
<dbReference type="InterPro" id="IPR036397">
    <property type="entry name" value="RNaseH_sf"/>
</dbReference>
<comment type="caution">
    <text evidence="2">The sequence shown here is derived from an EMBL/GenBank/DDBJ whole genome shotgun (WGS) entry which is preliminary data.</text>
</comment>
<dbReference type="GO" id="GO:0005634">
    <property type="term" value="C:nucleus"/>
    <property type="evidence" value="ECO:0007669"/>
    <property type="project" value="UniProtKB-ARBA"/>
</dbReference>
<dbReference type="AlphaFoldDB" id="A0A9P3LYM4"/>
<accession>A0A9P3LYM4</accession>
<evidence type="ECO:0000259" key="1">
    <source>
        <dbReference type="PROSITE" id="PS50994"/>
    </source>
</evidence>
<dbReference type="PANTHER" id="PTHR35046:SF18">
    <property type="entry name" value="RNA-DIRECTED DNA POLYMERASE"/>
    <property type="match status" value="1"/>
</dbReference>
<reference evidence="2" key="2">
    <citation type="journal article" date="2022" name="Microbiol. Resour. Announc.">
        <title>Whole-Genome Sequence of Entomortierella parvispora E1425, a Mucoromycotan Fungus Associated with Burkholderiaceae-Related Endosymbiotic Bacteria.</title>
        <authorList>
            <person name="Herlambang A."/>
            <person name="Guo Y."/>
            <person name="Takashima Y."/>
            <person name="Narisawa K."/>
            <person name="Ohta H."/>
            <person name="Nishizawa T."/>
        </authorList>
    </citation>
    <scope>NUCLEOTIDE SEQUENCE</scope>
    <source>
        <strain evidence="2">E1425</strain>
    </source>
</reference>
<evidence type="ECO:0000313" key="2">
    <source>
        <dbReference type="EMBL" id="GJJ75010.1"/>
    </source>
</evidence>
<dbReference type="InterPro" id="IPR012337">
    <property type="entry name" value="RNaseH-like_sf"/>
</dbReference>
<dbReference type="EMBL" id="BQFW01000010">
    <property type="protein sequence ID" value="GJJ75010.1"/>
    <property type="molecule type" value="Genomic_DNA"/>
</dbReference>
<protein>
    <recommendedName>
        <fullName evidence="1">Integrase catalytic domain-containing protein</fullName>
    </recommendedName>
</protein>
<dbReference type="Gene3D" id="3.30.420.10">
    <property type="entry name" value="Ribonuclease H-like superfamily/Ribonuclease H"/>
    <property type="match status" value="1"/>
</dbReference>
<dbReference type="GO" id="GO:0015074">
    <property type="term" value="P:DNA integration"/>
    <property type="evidence" value="ECO:0007669"/>
    <property type="project" value="InterPro"/>
</dbReference>
<name>A0A9P3LYM4_9FUNG</name>
<sequence length="125" mass="14283">MDFIGSLPPTDRKFDAITVFVDKLTKLAHFVPSTISATAVDVAHRFFDNIFKLHGLPAFIISDRDTRFTSRFWQELHKLLDVKLALSTAYHPQTDGQTEVMNKTLKTMLRAFIGCSRTGTSFFRR</sequence>
<dbReference type="SUPFAM" id="SSF53098">
    <property type="entry name" value="Ribonuclease H-like"/>
    <property type="match status" value="1"/>
</dbReference>
<dbReference type="GO" id="GO:0003676">
    <property type="term" value="F:nucleic acid binding"/>
    <property type="evidence" value="ECO:0007669"/>
    <property type="project" value="InterPro"/>
</dbReference>